<feature type="signal peptide" evidence="5">
    <location>
        <begin position="1"/>
        <end position="25"/>
    </location>
</feature>
<protein>
    <submittedName>
        <fullName evidence="7">Granzyme B(G,H)-like</fullName>
    </submittedName>
</protein>
<keyword evidence="3" id="KW-0720">Serine protease</keyword>
<dbReference type="PANTHER" id="PTHR24271:SF87">
    <property type="entry name" value="ARGININE ESTERASE-LIKE-RELATED"/>
    <property type="match status" value="1"/>
</dbReference>
<dbReference type="InterPro" id="IPR043504">
    <property type="entry name" value="Peptidase_S1_PA_chymotrypsin"/>
</dbReference>
<evidence type="ECO:0000256" key="5">
    <source>
        <dbReference type="SAM" id="SignalP"/>
    </source>
</evidence>
<proteinExistence type="predicted"/>
<keyword evidence="2" id="KW-0378">Hydrolase</keyword>
<reference evidence="7" key="1">
    <citation type="submission" date="2025-08" db="UniProtKB">
        <authorList>
            <consortium name="Ensembl"/>
        </authorList>
    </citation>
    <scope>IDENTIFICATION</scope>
</reference>
<dbReference type="GO" id="GO:0006508">
    <property type="term" value="P:proteolysis"/>
    <property type="evidence" value="ECO:0007669"/>
    <property type="project" value="UniProtKB-KW"/>
</dbReference>
<keyword evidence="5" id="KW-0732">Signal</keyword>
<dbReference type="AlphaFoldDB" id="A0A671KMR4"/>
<dbReference type="Proteomes" id="UP000472260">
    <property type="component" value="Unassembled WGS sequence"/>
</dbReference>
<evidence type="ECO:0000313" key="7">
    <source>
        <dbReference type="Ensembl" id="ENSSANP00000006658.1"/>
    </source>
</evidence>
<dbReference type="SUPFAM" id="SSF50494">
    <property type="entry name" value="Trypsin-like serine proteases"/>
    <property type="match status" value="1"/>
</dbReference>
<dbReference type="Pfam" id="PF00089">
    <property type="entry name" value="Trypsin"/>
    <property type="match status" value="1"/>
</dbReference>
<dbReference type="Ensembl" id="ENSSANT00000007148.1">
    <property type="protein sequence ID" value="ENSSANP00000006658.1"/>
    <property type="gene ID" value="ENSSANG00000003768.1"/>
</dbReference>
<evidence type="ECO:0000259" key="6">
    <source>
        <dbReference type="PROSITE" id="PS50240"/>
    </source>
</evidence>
<dbReference type="Gene3D" id="2.40.10.10">
    <property type="entry name" value="Trypsin-like serine proteases"/>
    <property type="match status" value="1"/>
</dbReference>
<evidence type="ECO:0000256" key="4">
    <source>
        <dbReference type="ARBA" id="ARBA00023157"/>
    </source>
</evidence>
<reference evidence="7" key="2">
    <citation type="submission" date="2025-09" db="UniProtKB">
        <authorList>
            <consortium name="Ensembl"/>
        </authorList>
    </citation>
    <scope>IDENTIFICATION</scope>
</reference>
<gene>
    <name evidence="7" type="primary">LOC107675898</name>
</gene>
<accession>A0A671KMR4</accession>
<keyword evidence="4" id="KW-1015">Disulfide bond</keyword>
<dbReference type="SMART" id="SM00020">
    <property type="entry name" value="Tryp_SPc"/>
    <property type="match status" value="1"/>
</dbReference>
<sequence>KRPISLKYLIKCLFFLLQLEKKVKLSQNVEPISLIKNKKGIKSGTVCSVAGWGRLQTKGSASDRLMEANVKIMKDRQCKEKLKGSVKYLISKMMCAYGRGGSCKYSSGGPLVCGNTAVGITSFGDISHCNSPVKPNVYTKISAFLSWIQQTIRNVK</sequence>
<dbReference type="InterPro" id="IPR001254">
    <property type="entry name" value="Trypsin_dom"/>
</dbReference>
<dbReference type="InterPro" id="IPR009003">
    <property type="entry name" value="Peptidase_S1_PA"/>
</dbReference>
<evidence type="ECO:0000256" key="1">
    <source>
        <dbReference type="ARBA" id="ARBA00022670"/>
    </source>
</evidence>
<dbReference type="GO" id="GO:0004252">
    <property type="term" value="F:serine-type endopeptidase activity"/>
    <property type="evidence" value="ECO:0007669"/>
    <property type="project" value="InterPro"/>
</dbReference>
<evidence type="ECO:0000256" key="3">
    <source>
        <dbReference type="ARBA" id="ARBA00022825"/>
    </source>
</evidence>
<evidence type="ECO:0000256" key="2">
    <source>
        <dbReference type="ARBA" id="ARBA00022801"/>
    </source>
</evidence>
<evidence type="ECO:0000313" key="8">
    <source>
        <dbReference type="Proteomes" id="UP000472260"/>
    </source>
</evidence>
<name>A0A671KMR4_9TELE</name>
<keyword evidence="8" id="KW-1185">Reference proteome</keyword>
<dbReference type="PROSITE" id="PS50240">
    <property type="entry name" value="TRYPSIN_DOM"/>
    <property type="match status" value="1"/>
</dbReference>
<dbReference type="FunFam" id="2.40.10.10:FF:000036">
    <property type="entry name" value="Trypsin beta"/>
    <property type="match status" value="1"/>
</dbReference>
<dbReference type="PANTHER" id="PTHR24271">
    <property type="entry name" value="KALLIKREIN-RELATED"/>
    <property type="match status" value="1"/>
</dbReference>
<feature type="chain" id="PRO_5025569658" evidence="5">
    <location>
        <begin position="26"/>
        <end position="156"/>
    </location>
</feature>
<dbReference type="CDD" id="cd00190">
    <property type="entry name" value="Tryp_SPc"/>
    <property type="match status" value="1"/>
</dbReference>
<organism evidence="7 8">
    <name type="scientific">Sinocyclocheilus anshuiensis</name>
    <dbReference type="NCBI Taxonomy" id="1608454"/>
    <lineage>
        <taxon>Eukaryota</taxon>
        <taxon>Metazoa</taxon>
        <taxon>Chordata</taxon>
        <taxon>Craniata</taxon>
        <taxon>Vertebrata</taxon>
        <taxon>Euteleostomi</taxon>
        <taxon>Actinopterygii</taxon>
        <taxon>Neopterygii</taxon>
        <taxon>Teleostei</taxon>
        <taxon>Ostariophysi</taxon>
        <taxon>Cypriniformes</taxon>
        <taxon>Cyprinidae</taxon>
        <taxon>Cyprininae</taxon>
        <taxon>Sinocyclocheilus</taxon>
    </lineage>
</organism>
<keyword evidence="1" id="KW-0645">Protease</keyword>
<feature type="domain" description="Peptidase S1" evidence="6">
    <location>
        <begin position="16"/>
        <end position="153"/>
    </location>
</feature>